<feature type="chain" id="PRO_5035913326" evidence="1">
    <location>
        <begin position="29"/>
        <end position="94"/>
    </location>
</feature>
<evidence type="ECO:0000313" key="3">
    <source>
        <dbReference type="Proteomes" id="UP000823388"/>
    </source>
</evidence>
<comment type="caution">
    <text evidence="2">The sequence shown here is derived from an EMBL/GenBank/DDBJ whole genome shotgun (WGS) entry which is preliminary data.</text>
</comment>
<dbReference type="EMBL" id="CM029037">
    <property type="protein sequence ID" value="KAG2659316.1"/>
    <property type="molecule type" value="Genomic_DNA"/>
</dbReference>
<gene>
    <name evidence="2" type="ORF">PVAP13_1KG345700</name>
</gene>
<keyword evidence="1" id="KW-0732">Signal</keyword>
<feature type="signal peptide" evidence="1">
    <location>
        <begin position="1"/>
        <end position="28"/>
    </location>
</feature>
<evidence type="ECO:0000256" key="1">
    <source>
        <dbReference type="SAM" id="SignalP"/>
    </source>
</evidence>
<accession>A0A8T0XMS2</accession>
<evidence type="ECO:0000313" key="2">
    <source>
        <dbReference type="EMBL" id="KAG2659316.1"/>
    </source>
</evidence>
<keyword evidence="3" id="KW-1185">Reference proteome</keyword>
<name>A0A8T0XMS2_PANVG</name>
<sequence>MATGSVPKTKMVGALVVVALLAAGAAEGQVLPTPCCRIDCCDGRPECCDAGPWMAPAAARVVAATAPPPAYAGVASDARVARPAAAAREVGDGN</sequence>
<reference evidence="2" key="1">
    <citation type="submission" date="2020-05" db="EMBL/GenBank/DDBJ databases">
        <title>WGS assembly of Panicum virgatum.</title>
        <authorList>
            <person name="Lovell J.T."/>
            <person name="Jenkins J."/>
            <person name="Shu S."/>
            <person name="Juenger T.E."/>
            <person name="Schmutz J."/>
        </authorList>
    </citation>
    <scope>NUCLEOTIDE SEQUENCE</scope>
    <source>
        <strain evidence="2">AP13</strain>
    </source>
</reference>
<dbReference type="Proteomes" id="UP000823388">
    <property type="component" value="Chromosome 1K"/>
</dbReference>
<dbReference type="AlphaFoldDB" id="A0A8T0XMS2"/>
<protein>
    <submittedName>
        <fullName evidence="2">Uncharacterized protein</fullName>
    </submittedName>
</protein>
<proteinExistence type="predicted"/>
<organism evidence="2 3">
    <name type="scientific">Panicum virgatum</name>
    <name type="common">Blackwell switchgrass</name>
    <dbReference type="NCBI Taxonomy" id="38727"/>
    <lineage>
        <taxon>Eukaryota</taxon>
        <taxon>Viridiplantae</taxon>
        <taxon>Streptophyta</taxon>
        <taxon>Embryophyta</taxon>
        <taxon>Tracheophyta</taxon>
        <taxon>Spermatophyta</taxon>
        <taxon>Magnoliopsida</taxon>
        <taxon>Liliopsida</taxon>
        <taxon>Poales</taxon>
        <taxon>Poaceae</taxon>
        <taxon>PACMAD clade</taxon>
        <taxon>Panicoideae</taxon>
        <taxon>Panicodae</taxon>
        <taxon>Paniceae</taxon>
        <taxon>Panicinae</taxon>
        <taxon>Panicum</taxon>
        <taxon>Panicum sect. Hiantes</taxon>
    </lineage>
</organism>